<name>A0A848KPC5_9NOCA</name>
<keyword evidence="7" id="KW-1185">Reference proteome</keyword>
<dbReference type="EMBL" id="VCQU01000007">
    <property type="protein sequence ID" value="NMN97477.1"/>
    <property type="molecule type" value="Genomic_DNA"/>
</dbReference>
<keyword evidence="1" id="KW-0805">Transcription regulation</keyword>
<dbReference type="Proteomes" id="UP000535543">
    <property type="component" value="Unassembled WGS sequence"/>
</dbReference>
<dbReference type="InterPro" id="IPR001647">
    <property type="entry name" value="HTH_TetR"/>
</dbReference>
<evidence type="ECO:0000256" key="3">
    <source>
        <dbReference type="ARBA" id="ARBA00023163"/>
    </source>
</evidence>
<evidence type="ECO:0000313" key="7">
    <source>
        <dbReference type="Proteomes" id="UP000535543"/>
    </source>
</evidence>
<keyword evidence="2 4" id="KW-0238">DNA-binding</keyword>
<feature type="DNA-binding region" description="H-T-H motif" evidence="4">
    <location>
        <begin position="39"/>
        <end position="58"/>
    </location>
</feature>
<reference evidence="6 7" key="1">
    <citation type="submission" date="2019-05" db="EMBL/GenBank/DDBJ databases">
        <authorList>
            <person name="Lee S.D."/>
        </authorList>
    </citation>
    <scope>NUCLEOTIDE SEQUENCE [LARGE SCALE GENOMIC DNA]</scope>
    <source>
        <strain evidence="6 7">YC2-7</strain>
    </source>
</reference>
<dbReference type="GO" id="GO:0000976">
    <property type="term" value="F:transcription cis-regulatory region binding"/>
    <property type="evidence" value="ECO:0007669"/>
    <property type="project" value="TreeGrafter"/>
</dbReference>
<evidence type="ECO:0000259" key="5">
    <source>
        <dbReference type="PROSITE" id="PS50977"/>
    </source>
</evidence>
<keyword evidence="3" id="KW-0804">Transcription</keyword>
<organism evidence="6 7">
    <name type="scientific">Antrihabitans stalactiti</name>
    <dbReference type="NCBI Taxonomy" id="2584121"/>
    <lineage>
        <taxon>Bacteria</taxon>
        <taxon>Bacillati</taxon>
        <taxon>Actinomycetota</taxon>
        <taxon>Actinomycetes</taxon>
        <taxon>Mycobacteriales</taxon>
        <taxon>Nocardiaceae</taxon>
        <taxon>Antrihabitans</taxon>
    </lineage>
</organism>
<dbReference type="InterPro" id="IPR009057">
    <property type="entry name" value="Homeodomain-like_sf"/>
</dbReference>
<evidence type="ECO:0000256" key="4">
    <source>
        <dbReference type="PROSITE-ProRule" id="PRU00335"/>
    </source>
</evidence>
<evidence type="ECO:0000256" key="1">
    <source>
        <dbReference type="ARBA" id="ARBA00023015"/>
    </source>
</evidence>
<comment type="caution">
    <text evidence="6">The sequence shown here is derived from an EMBL/GenBank/DDBJ whole genome shotgun (WGS) entry which is preliminary data.</text>
</comment>
<dbReference type="InterPro" id="IPR050109">
    <property type="entry name" value="HTH-type_TetR-like_transc_reg"/>
</dbReference>
<dbReference type="PANTHER" id="PTHR30055:SF234">
    <property type="entry name" value="HTH-TYPE TRANSCRIPTIONAL REGULATOR BETI"/>
    <property type="match status" value="1"/>
</dbReference>
<gene>
    <name evidence="6" type="ORF">FGL95_20790</name>
</gene>
<protein>
    <submittedName>
        <fullName evidence="6">TetR/AcrR family transcriptional regulator</fullName>
    </submittedName>
</protein>
<dbReference type="GO" id="GO:0003700">
    <property type="term" value="F:DNA-binding transcription factor activity"/>
    <property type="evidence" value="ECO:0007669"/>
    <property type="project" value="TreeGrafter"/>
</dbReference>
<accession>A0A848KPC5</accession>
<sequence length="205" mass="23212">MSDPEKQPSLRAKLNEHTRTLIVEAMVEQLGETGVIDFSVFEIARRAGISPRTIYRHFPTREDMFDAMSRMVNERVGFPDYATTPQGIADLARKLFPAFDENEALILAQMQTPTGQTVRAHARKERARTMRRAVDSIAPDLSEDERDAFAAVCHCVMSADAWRRMRTDFDLDGVRSGEAAGWALETLFAAIEQRNHQRKNGKDND</sequence>
<dbReference type="PROSITE" id="PS50977">
    <property type="entry name" value="HTH_TETR_2"/>
    <property type="match status" value="1"/>
</dbReference>
<dbReference type="AlphaFoldDB" id="A0A848KPC5"/>
<dbReference type="Gene3D" id="1.10.357.10">
    <property type="entry name" value="Tetracycline Repressor, domain 2"/>
    <property type="match status" value="1"/>
</dbReference>
<dbReference type="RefSeq" id="WP_169590378.1">
    <property type="nucleotide sequence ID" value="NZ_VCQU01000007.1"/>
</dbReference>
<feature type="domain" description="HTH tetR-type" evidence="5">
    <location>
        <begin position="16"/>
        <end position="76"/>
    </location>
</feature>
<evidence type="ECO:0000256" key="2">
    <source>
        <dbReference type="ARBA" id="ARBA00023125"/>
    </source>
</evidence>
<evidence type="ECO:0000313" key="6">
    <source>
        <dbReference type="EMBL" id="NMN97477.1"/>
    </source>
</evidence>
<reference evidence="6 7" key="2">
    <citation type="submission" date="2020-06" db="EMBL/GenBank/DDBJ databases">
        <title>Antribacter stalactiti gen. nov., sp. nov., a new member of the family Nacardiaceae isolated from a cave.</title>
        <authorList>
            <person name="Kim I.S."/>
        </authorList>
    </citation>
    <scope>NUCLEOTIDE SEQUENCE [LARGE SCALE GENOMIC DNA]</scope>
    <source>
        <strain evidence="6 7">YC2-7</strain>
    </source>
</reference>
<dbReference type="PRINTS" id="PR00455">
    <property type="entry name" value="HTHTETR"/>
</dbReference>
<proteinExistence type="predicted"/>
<dbReference type="SUPFAM" id="SSF46689">
    <property type="entry name" value="Homeodomain-like"/>
    <property type="match status" value="1"/>
</dbReference>
<dbReference type="PANTHER" id="PTHR30055">
    <property type="entry name" value="HTH-TYPE TRANSCRIPTIONAL REGULATOR RUTR"/>
    <property type="match status" value="1"/>
</dbReference>
<dbReference type="Pfam" id="PF00440">
    <property type="entry name" value="TetR_N"/>
    <property type="match status" value="1"/>
</dbReference>